<reference evidence="1" key="2">
    <citation type="submission" date="2020-06" db="EMBL/GenBank/DDBJ databases">
        <title>Whole Genome Sequence of Bradyrhizobium sp. Strain 323S2.</title>
        <authorList>
            <person name="Bromfield E.S.P."/>
        </authorList>
    </citation>
    <scope>NUCLEOTIDE SEQUENCE [LARGE SCALE GENOMIC DNA]</scope>
    <source>
        <strain evidence="1">323S2</strain>
    </source>
</reference>
<reference evidence="2 3" key="3">
    <citation type="journal article" date="2022" name="Int. J. Syst. Evol. Microbiol.">
        <title>Strains of Bradyrhizobium barranii sp. nov. associated with legumes native to Canada are symbionts of soybeans and belong to different subspecies (subsp. barranii subsp. nov. and subsp. apii subsp. nov.) and symbiovars (sv. glycinearum and sv. septentrionale).</title>
        <authorList>
            <person name="Bromfield E.S.P."/>
            <person name="Cloutier S."/>
            <person name="Wasai-Hara S."/>
            <person name="Minamisawa K."/>
        </authorList>
    </citation>
    <scope>NUCLEOTIDE SEQUENCE [LARGE SCALE GENOMIC DNA]</scope>
    <source>
        <strain evidence="2 3">323S2</strain>
    </source>
</reference>
<protein>
    <submittedName>
        <fullName evidence="1">Uncharacterized protein</fullName>
    </submittedName>
</protein>
<gene>
    <name evidence="2" type="ORF">G6321_00027905</name>
    <name evidence="1" type="ORF">G6321_40330</name>
</gene>
<evidence type="ECO:0000313" key="3">
    <source>
        <dbReference type="Proteomes" id="UP000564836"/>
    </source>
</evidence>
<dbReference type="AlphaFoldDB" id="A0A7Z0QIA1"/>
<organism evidence="1">
    <name type="scientific">Bradyrhizobium barranii subsp. barranii</name>
    <dbReference type="NCBI Taxonomy" id="2823807"/>
    <lineage>
        <taxon>Bacteria</taxon>
        <taxon>Pseudomonadati</taxon>
        <taxon>Pseudomonadota</taxon>
        <taxon>Alphaproteobacteria</taxon>
        <taxon>Hyphomicrobiales</taxon>
        <taxon>Nitrobacteraceae</taxon>
        <taxon>Bradyrhizobium</taxon>
        <taxon>Bradyrhizobium barranii</taxon>
    </lineage>
</organism>
<reference evidence="2 3" key="1">
    <citation type="journal article" date="2017" name="Syst. Appl. Microbiol.">
        <title>Soybeans inoculated with root zone soils of Canadian native legumes harbour diverse and novel Bradyrhizobium spp. that possess agricultural potential.</title>
        <authorList>
            <person name="Bromfield E.S.P."/>
            <person name="Cloutier S."/>
            <person name="Tambong J.T."/>
            <person name="Tran Thi T.V."/>
        </authorList>
    </citation>
    <scope>NUCLEOTIDE SEQUENCE [LARGE SCALE GENOMIC DNA]</scope>
    <source>
        <strain evidence="2 3">323S2</strain>
    </source>
</reference>
<proteinExistence type="predicted"/>
<dbReference type="EMBL" id="JACBFH010000001">
    <property type="protein sequence ID" value="NYY94421.1"/>
    <property type="molecule type" value="Genomic_DNA"/>
</dbReference>
<dbReference type="Proteomes" id="UP000564836">
    <property type="component" value="Chromosome"/>
</dbReference>
<evidence type="ECO:0000313" key="2">
    <source>
        <dbReference type="EMBL" id="UGX98732.1"/>
    </source>
</evidence>
<evidence type="ECO:0000313" key="1">
    <source>
        <dbReference type="EMBL" id="NYY94421.1"/>
    </source>
</evidence>
<dbReference type="RefSeq" id="WP_166352945.1">
    <property type="nucleotide sequence ID" value="NZ_CP088280.1"/>
</dbReference>
<name>A0A7Z0QIA1_9BRAD</name>
<sequence length="438" mass="47631">MADEERRRDYKSAADLLRDRYGEFRPLGELKRTPSISDKLLALATAPAKTAVKIVSGLADLGTLPMRAMDANQRYMETGQYDPAPFVEAAMLPTGAGVFAGVPRAAGETVLGAGAVRDPAMWHGLSEVKLRKPLAEMERTIVNPRASTEHVISPEQLQGNVLLPALGDRAAIGGQVSRIGDVPIGNPVDLQGGHGFMSAEGPHAWASEKGRMTTMANRVRRLQDEYGNVYAPYTAMGERAVDFSHHMSDALSEMLKHAPVTGKGAAEFDALMRAPRGKDFPAAESWPGVTSPDLRDYLINAPGVIRAKFAKEMDKARFAKEGFPDVAEARFAVTDPRLLNTPSMASGLSISRLDPVTSASPHRTYSTGIHGDYVGGFGQSIPKEVMFPDIAAAYAEQGYKPQQFNYLLERGTAPVYQETNQRWLDTVMDYINRGRAEP</sequence>
<accession>A0A7Z0QIA1</accession>
<dbReference type="EMBL" id="CP088280">
    <property type="protein sequence ID" value="UGX98732.1"/>
    <property type="molecule type" value="Genomic_DNA"/>
</dbReference>